<dbReference type="EMBL" id="CAMAPF010000074">
    <property type="protein sequence ID" value="CAH9092863.1"/>
    <property type="molecule type" value="Genomic_DNA"/>
</dbReference>
<sequence length="121" mass="13513">MQTNRIINQLVMTSSLVSDMRTPITVSVKSLGKDCARYRLVQLSLNSGGEIKKQSCWELIPEELQVVWTSSGNWLQCGTGNGQLVSEAEAHFSSQKVSDTKGVFAKTKKNVFQIFDLKKMK</sequence>
<dbReference type="AlphaFoldDB" id="A0AAV0D8U1"/>
<protein>
    <submittedName>
        <fullName evidence="1">Uncharacterized protein</fullName>
    </submittedName>
</protein>
<accession>A0AAV0D8U1</accession>
<evidence type="ECO:0000313" key="2">
    <source>
        <dbReference type="Proteomes" id="UP001152523"/>
    </source>
</evidence>
<comment type="caution">
    <text evidence="1">The sequence shown here is derived from an EMBL/GenBank/DDBJ whole genome shotgun (WGS) entry which is preliminary data.</text>
</comment>
<evidence type="ECO:0000313" key="1">
    <source>
        <dbReference type="EMBL" id="CAH9092863.1"/>
    </source>
</evidence>
<gene>
    <name evidence="1" type="ORF">CEPIT_LOCUS12262</name>
</gene>
<reference evidence="1" key="1">
    <citation type="submission" date="2022-07" db="EMBL/GenBank/DDBJ databases">
        <authorList>
            <person name="Macas J."/>
            <person name="Novak P."/>
            <person name="Neumann P."/>
        </authorList>
    </citation>
    <scope>NUCLEOTIDE SEQUENCE</scope>
</reference>
<organism evidence="1 2">
    <name type="scientific">Cuscuta epithymum</name>
    <dbReference type="NCBI Taxonomy" id="186058"/>
    <lineage>
        <taxon>Eukaryota</taxon>
        <taxon>Viridiplantae</taxon>
        <taxon>Streptophyta</taxon>
        <taxon>Embryophyta</taxon>
        <taxon>Tracheophyta</taxon>
        <taxon>Spermatophyta</taxon>
        <taxon>Magnoliopsida</taxon>
        <taxon>eudicotyledons</taxon>
        <taxon>Gunneridae</taxon>
        <taxon>Pentapetalae</taxon>
        <taxon>asterids</taxon>
        <taxon>lamiids</taxon>
        <taxon>Solanales</taxon>
        <taxon>Convolvulaceae</taxon>
        <taxon>Cuscuteae</taxon>
        <taxon>Cuscuta</taxon>
        <taxon>Cuscuta subgen. Cuscuta</taxon>
    </lineage>
</organism>
<proteinExistence type="predicted"/>
<dbReference type="Proteomes" id="UP001152523">
    <property type="component" value="Unassembled WGS sequence"/>
</dbReference>
<keyword evidence="2" id="KW-1185">Reference proteome</keyword>
<name>A0AAV0D8U1_9ASTE</name>